<sequence>MNDTLRELLDRQAFLVLSTINPDGAPQSSVIWAKHDGGDVVFSTIRGRRKTRNMERDPRVSLCVYDPANPYRYVEVRGTVSLTEEGGPELIQELSQAYGGQPFTEPVPGVTRVVCRVSATKIIGH</sequence>
<organism evidence="3 4">
    <name type="scientific">Dactylosporangium fulvum</name>
    <dbReference type="NCBI Taxonomy" id="53359"/>
    <lineage>
        <taxon>Bacteria</taxon>
        <taxon>Bacillati</taxon>
        <taxon>Actinomycetota</taxon>
        <taxon>Actinomycetes</taxon>
        <taxon>Micromonosporales</taxon>
        <taxon>Micromonosporaceae</taxon>
        <taxon>Dactylosporangium</taxon>
    </lineage>
</organism>
<dbReference type="NCBIfam" id="TIGR03618">
    <property type="entry name" value="Rv1155_F420"/>
    <property type="match status" value="1"/>
</dbReference>
<dbReference type="Pfam" id="PF01243">
    <property type="entry name" value="PNPOx_N"/>
    <property type="match status" value="1"/>
</dbReference>
<dbReference type="Gene3D" id="2.30.110.10">
    <property type="entry name" value="Electron Transport, Fmn-binding Protein, Chain A"/>
    <property type="match status" value="1"/>
</dbReference>
<dbReference type="RefSeq" id="WP_259860780.1">
    <property type="nucleotide sequence ID" value="NZ_BAAAST010000031.1"/>
</dbReference>
<reference evidence="3" key="2">
    <citation type="submission" date="2022-09" db="EMBL/GenBank/DDBJ databases">
        <title>Biosynthetic gene clusters of Dactylosporangioum fulvum.</title>
        <authorList>
            <person name="Caradec T."/>
        </authorList>
    </citation>
    <scope>NUCLEOTIDE SEQUENCE</scope>
    <source>
        <strain evidence="3">NRRL B-16292</strain>
    </source>
</reference>
<name>A0ABY5W0W3_9ACTN</name>
<dbReference type="PANTHER" id="PTHR35176">
    <property type="entry name" value="HEME OXYGENASE HI_0854-RELATED"/>
    <property type="match status" value="1"/>
</dbReference>
<gene>
    <name evidence="3" type="ORF">Dfulv_01450</name>
</gene>
<reference evidence="3" key="1">
    <citation type="submission" date="2021-04" db="EMBL/GenBank/DDBJ databases">
        <authorList>
            <person name="Hartkoorn R.C."/>
            <person name="Beaudoing E."/>
            <person name="Hot D."/>
        </authorList>
    </citation>
    <scope>NUCLEOTIDE SEQUENCE</scope>
    <source>
        <strain evidence="3">NRRL B-16292</strain>
    </source>
</reference>
<dbReference type="SUPFAM" id="SSF50475">
    <property type="entry name" value="FMN-binding split barrel"/>
    <property type="match status" value="1"/>
</dbReference>
<feature type="domain" description="Pyridoxamine 5'-phosphate oxidase N-terminal" evidence="2">
    <location>
        <begin position="2"/>
        <end position="110"/>
    </location>
</feature>
<accession>A0ABY5W0W3</accession>
<evidence type="ECO:0000256" key="1">
    <source>
        <dbReference type="ARBA" id="ARBA00023002"/>
    </source>
</evidence>
<protein>
    <submittedName>
        <fullName evidence="3">PPOX class F420-dependent oxidoreductase</fullName>
    </submittedName>
</protein>
<evidence type="ECO:0000313" key="3">
    <source>
        <dbReference type="EMBL" id="UWP83001.1"/>
    </source>
</evidence>
<dbReference type="InterPro" id="IPR011576">
    <property type="entry name" value="Pyridox_Oxase_N"/>
</dbReference>
<dbReference type="InterPro" id="IPR019920">
    <property type="entry name" value="F420-binding_dom_put"/>
</dbReference>
<evidence type="ECO:0000259" key="2">
    <source>
        <dbReference type="Pfam" id="PF01243"/>
    </source>
</evidence>
<dbReference type="PANTHER" id="PTHR35176:SF6">
    <property type="entry name" value="HEME OXYGENASE HI_0854-RELATED"/>
    <property type="match status" value="1"/>
</dbReference>
<keyword evidence="1" id="KW-0560">Oxidoreductase</keyword>
<evidence type="ECO:0000313" key="4">
    <source>
        <dbReference type="Proteomes" id="UP001059617"/>
    </source>
</evidence>
<dbReference type="Proteomes" id="UP001059617">
    <property type="component" value="Chromosome"/>
</dbReference>
<keyword evidence="4" id="KW-1185">Reference proteome</keyword>
<dbReference type="InterPro" id="IPR012349">
    <property type="entry name" value="Split_barrel_FMN-bd"/>
</dbReference>
<dbReference type="EMBL" id="CP073720">
    <property type="protein sequence ID" value="UWP83001.1"/>
    <property type="molecule type" value="Genomic_DNA"/>
</dbReference>
<proteinExistence type="predicted"/>
<dbReference type="InterPro" id="IPR052019">
    <property type="entry name" value="F420H2_bilvrd_red/Heme_oxyg"/>
</dbReference>